<dbReference type="EMBL" id="DTGA01000192">
    <property type="protein sequence ID" value="HGB31671.1"/>
    <property type="molecule type" value="Genomic_DNA"/>
</dbReference>
<gene>
    <name evidence="9" type="ORF">ENV35_07350</name>
</gene>
<dbReference type="GO" id="GO:0055085">
    <property type="term" value="P:transmembrane transport"/>
    <property type="evidence" value="ECO:0007669"/>
    <property type="project" value="InterPro"/>
</dbReference>
<feature type="transmembrane region" description="Helical" evidence="7">
    <location>
        <begin position="110"/>
        <end position="134"/>
    </location>
</feature>
<evidence type="ECO:0000313" key="9">
    <source>
        <dbReference type="EMBL" id="HGB31671.1"/>
    </source>
</evidence>
<sequence>MELKERTSRKLENTIVYAFLFIGLIVYILPFAWLVRSSFMDISQIFIQPPEWIPKPFQWQNYPKALTAMPFFRYLINTLIILISVEFGTLLTSSTVAFSFSRLKWRGRDIFFFLILTTLMIPYTVILIPTFLLWKYLGGINTFLPLTVPAWFGGGAFNIFLLRQFFSTIPYELDEAAYLDGATPWQVLWKITVPLSKPGLITVGVFTFMGVWGDLLGPIVYLNDSSKYTLAVGLTTFMSAYTTQWNYLMAASTAIIVPPIVLYFIGQRFFVEGIVLTGLREG</sequence>
<comment type="caution">
    <text evidence="9">The sequence shown here is derived from an EMBL/GenBank/DDBJ whole genome shotgun (WGS) entry which is preliminary data.</text>
</comment>
<evidence type="ECO:0000256" key="1">
    <source>
        <dbReference type="ARBA" id="ARBA00004651"/>
    </source>
</evidence>
<keyword evidence="6 7" id="KW-0472">Membrane</keyword>
<dbReference type="PROSITE" id="PS50928">
    <property type="entry name" value="ABC_TM1"/>
    <property type="match status" value="1"/>
</dbReference>
<organism evidence="9">
    <name type="scientific">Dictyoglomus turgidum</name>
    <dbReference type="NCBI Taxonomy" id="513050"/>
    <lineage>
        <taxon>Bacteria</taxon>
        <taxon>Pseudomonadati</taxon>
        <taxon>Dictyoglomota</taxon>
        <taxon>Dictyoglomia</taxon>
        <taxon>Dictyoglomales</taxon>
        <taxon>Dictyoglomaceae</taxon>
        <taxon>Dictyoglomus</taxon>
    </lineage>
</organism>
<dbReference type="InterPro" id="IPR000515">
    <property type="entry name" value="MetI-like"/>
</dbReference>
<evidence type="ECO:0000256" key="5">
    <source>
        <dbReference type="ARBA" id="ARBA00022989"/>
    </source>
</evidence>
<name>A0A7C3WWJ3_9BACT</name>
<dbReference type="CDD" id="cd06261">
    <property type="entry name" value="TM_PBP2"/>
    <property type="match status" value="1"/>
</dbReference>
<evidence type="ECO:0000256" key="6">
    <source>
        <dbReference type="ARBA" id="ARBA00023136"/>
    </source>
</evidence>
<feature type="transmembrane region" description="Helical" evidence="7">
    <location>
        <begin position="140"/>
        <end position="162"/>
    </location>
</feature>
<comment type="subcellular location">
    <subcellularLocation>
        <location evidence="1 7">Cell membrane</location>
        <topology evidence="1 7">Multi-pass membrane protein</topology>
    </subcellularLocation>
</comment>
<feature type="domain" description="ABC transmembrane type-1" evidence="8">
    <location>
        <begin position="75"/>
        <end position="266"/>
    </location>
</feature>
<keyword evidence="2 7" id="KW-0813">Transport</keyword>
<feature type="transmembrane region" description="Helical" evidence="7">
    <location>
        <begin position="245"/>
        <end position="265"/>
    </location>
</feature>
<feature type="transmembrane region" description="Helical" evidence="7">
    <location>
        <begin position="74"/>
        <end position="98"/>
    </location>
</feature>
<dbReference type="Pfam" id="PF00528">
    <property type="entry name" value="BPD_transp_1"/>
    <property type="match status" value="1"/>
</dbReference>
<dbReference type="InterPro" id="IPR035906">
    <property type="entry name" value="MetI-like_sf"/>
</dbReference>
<proteinExistence type="inferred from homology"/>
<feature type="transmembrane region" description="Helical" evidence="7">
    <location>
        <begin position="14"/>
        <end position="35"/>
    </location>
</feature>
<dbReference type="SUPFAM" id="SSF161098">
    <property type="entry name" value="MetI-like"/>
    <property type="match status" value="1"/>
</dbReference>
<keyword evidence="5 7" id="KW-1133">Transmembrane helix</keyword>
<evidence type="ECO:0000256" key="4">
    <source>
        <dbReference type="ARBA" id="ARBA00022692"/>
    </source>
</evidence>
<keyword evidence="4 7" id="KW-0812">Transmembrane</keyword>
<reference evidence="9" key="1">
    <citation type="journal article" date="2020" name="mSystems">
        <title>Genome- and Community-Level Interaction Insights into Carbon Utilization and Element Cycling Functions of Hydrothermarchaeota in Hydrothermal Sediment.</title>
        <authorList>
            <person name="Zhou Z."/>
            <person name="Liu Y."/>
            <person name="Xu W."/>
            <person name="Pan J."/>
            <person name="Luo Z.H."/>
            <person name="Li M."/>
        </authorList>
    </citation>
    <scope>NUCLEOTIDE SEQUENCE [LARGE SCALE GENOMIC DNA]</scope>
    <source>
        <strain evidence="9">SpSt-751</strain>
    </source>
</reference>
<evidence type="ECO:0000256" key="2">
    <source>
        <dbReference type="ARBA" id="ARBA00022448"/>
    </source>
</evidence>
<dbReference type="GO" id="GO:0005886">
    <property type="term" value="C:plasma membrane"/>
    <property type="evidence" value="ECO:0007669"/>
    <property type="project" value="UniProtKB-SubCell"/>
</dbReference>
<evidence type="ECO:0000259" key="8">
    <source>
        <dbReference type="PROSITE" id="PS50928"/>
    </source>
</evidence>
<evidence type="ECO:0000256" key="7">
    <source>
        <dbReference type="RuleBase" id="RU363032"/>
    </source>
</evidence>
<dbReference type="Gene3D" id="1.10.3720.10">
    <property type="entry name" value="MetI-like"/>
    <property type="match status" value="1"/>
</dbReference>
<keyword evidence="3" id="KW-1003">Cell membrane</keyword>
<accession>A0A7C3WWJ3</accession>
<evidence type="ECO:0000256" key="3">
    <source>
        <dbReference type="ARBA" id="ARBA00022475"/>
    </source>
</evidence>
<dbReference type="PANTHER" id="PTHR43744">
    <property type="entry name" value="ABC TRANSPORTER PERMEASE PROTEIN MG189-RELATED-RELATED"/>
    <property type="match status" value="1"/>
</dbReference>
<protein>
    <submittedName>
        <fullName evidence="9">Carbohydrate ABC transporter permease</fullName>
    </submittedName>
</protein>
<feature type="transmembrane region" description="Helical" evidence="7">
    <location>
        <begin position="200"/>
        <end position="221"/>
    </location>
</feature>
<dbReference type="AlphaFoldDB" id="A0A7C3WWJ3"/>
<dbReference type="PANTHER" id="PTHR43744:SF12">
    <property type="entry name" value="ABC TRANSPORTER PERMEASE PROTEIN MG189-RELATED"/>
    <property type="match status" value="1"/>
</dbReference>
<comment type="similarity">
    <text evidence="7">Belongs to the binding-protein-dependent transport system permease family.</text>
</comment>